<name>A0A2T6ZGR5_TUBBO</name>
<accession>A0A2T6ZGR5</accession>
<dbReference type="EMBL" id="NESQ01000280">
    <property type="protein sequence ID" value="PUU74672.1"/>
    <property type="molecule type" value="Genomic_DNA"/>
</dbReference>
<gene>
    <name evidence="1" type="ORF">B9Z19DRAFT_1110521</name>
</gene>
<dbReference type="Proteomes" id="UP000244722">
    <property type="component" value="Unassembled WGS sequence"/>
</dbReference>
<evidence type="ECO:0000313" key="1">
    <source>
        <dbReference type="EMBL" id="PUU74672.1"/>
    </source>
</evidence>
<reference evidence="1 2" key="1">
    <citation type="submission" date="2017-04" db="EMBL/GenBank/DDBJ databases">
        <title>Draft genome sequence of Tuber borchii Vittad., a whitish edible truffle.</title>
        <authorList>
            <consortium name="DOE Joint Genome Institute"/>
            <person name="Murat C."/>
            <person name="Kuo A."/>
            <person name="Barry K.W."/>
            <person name="Clum A."/>
            <person name="Dockter R.B."/>
            <person name="Fauchery L."/>
            <person name="Iotti M."/>
            <person name="Kohler A."/>
            <person name="Labutti K."/>
            <person name="Lindquist E.A."/>
            <person name="Lipzen A."/>
            <person name="Ohm R.A."/>
            <person name="Wang M."/>
            <person name="Grigoriev I.V."/>
            <person name="Zambonelli A."/>
            <person name="Martin F.M."/>
        </authorList>
    </citation>
    <scope>NUCLEOTIDE SEQUENCE [LARGE SCALE GENOMIC DNA]</scope>
    <source>
        <strain evidence="1 2">Tbo3840</strain>
    </source>
</reference>
<organism evidence="1 2">
    <name type="scientific">Tuber borchii</name>
    <name type="common">White truffle</name>
    <dbReference type="NCBI Taxonomy" id="42251"/>
    <lineage>
        <taxon>Eukaryota</taxon>
        <taxon>Fungi</taxon>
        <taxon>Dikarya</taxon>
        <taxon>Ascomycota</taxon>
        <taxon>Pezizomycotina</taxon>
        <taxon>Pezizomycetes</taxon>
        <taxon>Pezizales</taxon>
        <taxon>Tuberaceae</taxon>
        <taxon>Tuber</taxon>
    </lineage>
</organism>
<dbReference type="Gene3D" id="3.30.160.60">
    <property type="entry name" value="Classic Zinc Finger"/>
    <property type="match status" value="1"/>
</dbReference>
<dbReference type="AlphaFoldDB" id="A0A2T6ZGR5"/>
<feature type="non-terminal residue" evidence="1">
    <location>
        <position position="157"/>
    </location>
</feature>
<keyword evidence="2" id="KW-1185">Reference proteome</keyword>
<proteinExistence type="predicted"/>
<sequence>MDHVVEPSRIGAAGTTRALQEFKLVSFDTFGAPQPLPPGLGDLPLYLDNDGFRSVNGPRDFAALPLCSAVAPLSHDCSAMIETSATVISGLTGKNLCISSSHTKSYLDDAISSGQRAHSTRRGYLCREPGCTWRASFPTKQALDRHHEVKHLNKRVD</sequence>
<protein>
    <submittedName>
        <fullName evidence="1">Uncharacterized protein</fullName>
    </submittedName>
</protein>
<comment type="caution">
    <text evidence="1">The sequence shown here is derived from an EMBL/GenBank/DDBJ whole genome shotgun (WGS) entry which is preliminary data.</text>
</comment>
<evidence type="ECO:0000313" key="2">
    <source>
        <dbReference type="Proteomes" id="UP000244722"/>
    </source>
</evidence>